<evidence type="ECO:0000256" key="8">
    <source>
        <dbReference type="ARBA" id="ARBA00039149"/>
    </source>
</evidence>
<dbReference type="GO" id="GO:0008616">
    <property type="term" value="P:tRNA queuosine(34) biosynthetic process"/>
    <property type="evidence" value="ECO:0007669"/>
    <property type="project" value="UniProtKB-UniRule"/>
</dbReference>
<dbReference type="EC" id="6.3.4.20" evidence="8 10"/>
<comment type="caution">
    <text evidence="11">The sequence shown here is derived from an EMBL/GenBank/DDBJ whole genome shotgun (WGS) entry which is preliminary data.</text>
</comment>
<comment type="pathway">
    <text evidence="1 10">Purine metabolism; 7-cyano-7-deazaguanine biosynthesis.</text>
</comment>
<evidence type="ECO:0000256" key="3">
    <source>
        <dbReference type="ARBA" id="ARBA00022723"/>
    </source>
</evidence>
<dbReference type="HAMAP" id="MF_01633">
    <property type="entry name" value="QueC"/>
    <property type="match status" value="1"/>
</dbReference>
<dbReference type="Gene3D" id="3.40.50.620">
    <property type="entry name" value="HUPs"/>
    <property type="match status" value="1"/>
</dbReference>
<dbReference type="InterPro" id="IPR018317">
    <property type="entry name" value="QueC"/>
</dbReference>
<dbReference type="EMBL" id="PFMR01000069">
    <property type="protein sequence ID" value="PIZ17901.1"/>
    <property type="molecule type" value="Genomic_DNA"/>
</dbReference>
<dbReference type="PIRSF" id="PIRSF006293">
    <property type="entry name" value="ExsB"/>
    <property type="match status" value="1"/>
</dbReference>
<evidence type="ECO:0000256" key="4">
    <source>
        <dbReference type="ARBA" id="ARBA00022741"/>
    </source>
</evidence>
<dbReference type="Proteomes" id="UP000229307">
    <property type="component" value="Unassembled WGS sequence"/>
</dbReference>
<dbReference type="InterPro" id="IPR014729">
    <property type="entry name" value="Rossmann-like_a/b/a_fold"/>
</dbReference>
<dbReference type="AlphaFoldDB" id="A0A2M7SEK3"/>
<evidence type="ECO:0000256" key="9">
    <source>
        <dbReference type="ARBA" id="ARBA00047890"/>
    </source>
</evidence>
<protein>
    <recommendedName>
        <fullName evidence="8 10">7-cyano-7-deazaguanine synthase</fullName>
        <ecNumber evidence="8 10">6.3.4.20</ecNumber>
    </recommendedName>
    <alternativeName>
        <fullName evidence="10">7-cyano-7-carbaguanine synthase</fullName>
    </alternativeName>
    <alternativeName>
        <fullName evidence="10">PreQ(0) synthase</fullName>
    </alternativeName>
    <alternativeName>
        <fullName evidence="10">Queuosine biosynthesis protein QueC</fullName>
    </alternativeName>
</protein>
<feature type="binding site" evidence="10">
    <location>
        <begin position="8"/>
        <end position="18"/>
    </location>
    <ligand>
        <name>ATP</name>
        <dbReference type="ChEBI" id="CHEBI:30616"/>
    </ligand>
</feature>
<comment type="catalytic activity">
    <reaction evidence="9 10">
        <text>7-carboxy-7-carbaguanine + NH4(+) + 2 ATP = 7-cyano-7-carbaguanine + 2 AMP + 2 diphosphate + 2 H(+)</text>
        <dbReference type="Rhea" id="RHEA:27982"/>
        <dbReference type="ChEBI" id="CHEBI:15378"/>
        <dbReference type="ChEBI" id="CHEBI:28938"/>
        <dbReference type="ChEBI" id="CHEBI:30616"/>
        <dbReference type="ChEBI" id="CHEBI:33019"/>
        <dbReference type="ChEBI" id="CHEBI:45075"/>
        <dbReference type="ChEBI" id="CHEBI:61036"/>
        <dbReference type="ChEBI" id="CHEBI:456215"/>
        <dbReference type="EC" id="6.3.4.20"/>
    </reaction>
</comment>
<dbReference type="GO" id="GO:0005524">
    <property type="term" value="F:ATP binding"/>
    <property type="evidence" value="ECO:0007669"/>
    <property type="project" value="UniProtKB-UniRule"/>
</dbReference>
<accession>A0A2M7SEK3</accession>
<gene>
    <name evidence="10 11" type="primary">queC</name>
    <name evidence="11" type="ORF">COY52_02235</name>
</gene>
<feature type="binding site" evidence="10">
    <location>
        <position position="204"/>
    </location>
    <ligand>
        <name>Zn(2+)</name>
        <dbReference type="ChEBI" id="CHEBI:29105"/>
    </ligand>
</feature>
<dbReference type="NCBIfam" id="TIGR00364">
    <property type="entry name" value="7-cyano-7-deazaguanine synthase QueC"/>
    <property type="match status" value="1"/>
</dbReference>
<keyword evidence="2 10" id="KW-0436">Ligase</keyword>
<evidence type="ECO:0000256" key="2">
    <source>
        <dbReference type="ARBA" id="ARBA00022598"/>
    </source>
</evidence>
<dbReference type="GO" id="GO:0016879">
    <property type="term" value="F:ligase activity, forming carbon-nitrogen bonds"/>
    <property type="evidence" value="ECO:0007669"/>
    <property type="project" value="UniProtKB-UniRule"/>
</dbReference>
<evidence type="ECO:0000256" key="7">
    <source>
        <dbReference type="ARBA" id="ARBA00037993"/>
    </source>
</evidence>
<comment type="function">
    <text evidence="10">Catalyzes the ATP-dependent conversion of 7-carboxy-7-deazaguanine (CDG) to 7-cyano-7-deazaguanine (preQ(0)).</text>
</comment>
<feature type="binding site" evidence="10">
    <location>
        <position position="201"/>
    </location>
    <ligand>
        <name>Zn(2+)</name>
        <dbReference type="ChEBI" id="CHEBI:29105"/>
    </ligand>
</feature>
<organism evidence="11 12">
    <name type="scientific">Candidatus Desantisbacteria bacterium CG_4_10_14_0_8_um_filter_48_22</name>
    <dbReference type="NCBI Taxonomy" id="1974543"/>
    <lineage>
        <taxon>Bacteria</taxon>
        <taxon>Candidatus Desantisiibacteriota</taxon>
    </lineage>
</organism>
<dbReference type="PANTHER" id="PTHR42914:SF1">
    <property type="entry name" value="7-CYANO-7-DEAZAGUANINE SYNTHASE"/>
    <property type="match status" value="1"/>
</dbReference>
<reference evidence="12" key="1">
    <citation type="submission" date="2017-09" db="EMBL/GenBank/DDBJ databases">
        <title>Depth-based differentiation of microbial function through sediment-hosted aquifers and enrichment of novel symbionts in the deep terrestrial subsurface.</title>
        <authorList>
            <person name="Probst A.J."/>
            <person name="Ladd B."/>
            <person name="Jarett J.K."/>
            <person name="Geller-Mcgrath D.E."/>
            <person name="Sieber C.M.K."/>
            <person name="Emerson J.B."/>
            <person name="Anantharaman K."/>
            <person name="Thomas B.C."/>
            <person name="Malmstrom R."/>
            <person name="Stieglmeier M."/>
            <person name="Klingl A."/>
            <person name="Woyke T."/>
            <person name="Ryan C.M."/>
            <person name="Banfield J.F."/>
        </authorList>
    </citation>
    <scope>NUCLEOTIDE SEQUENCE [LARGE SCALE GENOMIC DNA]</scope>
</reference>
<keyword evidence="4 10" id="KW-0547">Nucleotide-binding</keyword>
<feature type="binding site" evidence="10">
    <location>
        <position position="190"/>
    </location>
    <ligand>
        <name>Zn(2+)</name>
        <dbReference type="ChEBI" id="CHEBI:29105"/>
    </ligand>
</feature>
<dbReference type="PANTHER" id="PTHR42914">
    <property type="entry name" value="7-CYANO-7-DEAZAGUANINE SYNTHASE"/>
    <property type="match status" value="1"/>
</dbReference>
<comment type="cofactor">
    <cofactor evidence="10">
        <name>Zn(2+)</name>
        <dbReference type="ChEBI" id="CHEBI:29105"/>
    </cofactor>
    <text evidence="10">Binds 1 zinc ion per subunit.</text>
</comment>
<dbReference type="CDD" id="cd01995">
    <property type="entry name" value="QueC-like"/>
    <property type="match status" value="1"/>
</dbReference>
<evidence type="ECO:0000256" key="5">
    <source>
        <dbReference type="ARBA" id="ARBA00022833"/>
    </source>
</evidence>
<dbReference type="UniPathway" id="UPA00391"/>
<name>A0A2M7SEK3_9BACT</name>
<evidence type="ECO:0000313" key="12">
    <source>
        <dbReference type="Proteomes" id="UP000229307"/>
    </source>
</evidence>
<dbReference type="Pfam" id="PF06508">
    <property type="entry name" value="QueC"/>
    <property type="match status" value="1"/>
</dbReference>
<keyword evidence="10" id="KW-0671">Queuosine biosynthesis</keyword>
<proteinExistence type="inferred from homology"/>
<feature type="binding site" evidence="10">
    <location>
        <position position="198"/>
    </location>
    <ligand>
        <name>Zn(2+)</name>
        <dbReference type="ChEBI" id="CHEBI:29105"/>
    </ligand>
</feature>
<comment type="similarity">
    <text evidence="7 10">Belongs to the QueC family.</text>
</comment>
<evidence type="ECO:0000256" key="1">
    <source>
        <dbReference type="ARBA" id="ARBA00005061"/>
    </source>
</evidence>
<keyword evidence="6 10" id="KW-0067">ATP-binding</keyword>
<sequence length="214" mass="23123">MKKAVVLLSGGIDSSTSLFWARSKGWKCLCLAFDYGQRHIRELRSAAAVARKAGCQLKIVKLNLPWKGSSLFGGSGRLPRPSSLKEIRSRIPSTYVPARNTIFLSIALSCAETIGANAVVIGANAVDFSGYPDCRPSYFNAFRLVARLGTKCGIKGRPAAIIAPLLKMNKAQIVRLAERLGVPVDLTWSCYAGGKKPCGKCDACLLREKGFKES</sequence>
<evidence type="ECO:0000256" key="10">
    <source>
        <dbReference type="HAMAP-Rule" id="MF_01633"/>
    </source>
</evidence>
<keyword evidence="5 10" id="KW-0862">Zinc</keyword>
<evidence type="ECO:0000256" key="6">
    <source>
        <dbReference type="ARBA" id="ARBA00022840"/>
    </source>
</evidence>
<dbReference type="SUPFAM" id="SSF52402">
    <property type="entry name" value="Adenine nucleotide alpha hydrolases-like"/>
    <property type="match status" value="1"/>
</dbReference>
<dbReference type="GO" id="GO:0008270">
    <property type="term" value="F:zinc ion binding"/>
    <property type="evidence" value="ECO:0007669"/>
    <property type="project" value="UniProtKB-UniRule"/>
</dbReference>
<evidence type="ECO:0000313" key="11">
    <source>
        <dbReference type="EMBL" id="PIZ17901.1"/>
    </source>
</evidence>
<keyword evidence="3 10" id="KW-0479">Metal-binding</keyword>